<sequence>MSNDYLGSESARLQAILTGVQVGTWEWNKQTGETRFNERWADMFGYTLAELEPISIQTWINLVHPDDLKRSDEALQQHFQGNTQFYELEVRVRHKQGHWVWIRDSGKVATYTESGEPEWICGAHIDITEAKRIEEDLRQAQKRQRFILESLPSIVYSQTSREPWTNVFVSANVQKILGYTVEDWHSPNNELFWQRMHPDDVDRVRRAVKHWQEQGYPNTLLQRYRFRHADGHLVVLDDLLRAVRAESGELIEFIGSLTDVTAQHEAEQRLTKIADNVHGVLYQFQMDTEGTMSFPYASAGIELVYGVKPEQVVADGSVVFAVIHPDDFERVLTAVEQSRDTLQPWECEYRVVLDGEESWVYGHSIPERLDDGSTLWHGLIIDVTDRKRLEIDLERSQVQLEAAQRIANLGYWEANLETGELMWSATVYEIFGLDPHTVSPCVKAFRELVHPDDLALLDKSQERAKKTGIHDIDHRIIRPDGQVRWVREWAYSKTSTDGHQLLGGTVQDITERKELEILLREQSIRDSLTGLFNRRYFTDMIENRFRQRRRDDNSVCSIITFDFDHFKQVNDQYGHMTGDEVLKRAGKVVKASIRESDIPARTGGEEFAIMLPNTSLNDSERLAERLRQAMEEELFMTTEGELRVTVTCGVTQFHPQDETYQDVLGRADRALYQGKQAGRNCVVRID</sequence>
<feature type="domain" description="PAS" evidence="7">
    <location>
        <begin position="284"/>
        <end position="342"/>
    </location>
</feature>
<dbReference type="Gene3D" id="3.30.450.20">
    <property type="entry name" value="PAS domain"/>
    <property type="match status" value="4"/>
</dbReference>
<dbReference type="NCBIfam" id="TIGR00229">
    <property type="entry name" value="sensory_box"/>
    <property type="match status" value="4"/>
</dbReference>
<dbReference type="Pfam" id="PF08447">
    <property type="entry name" value="PAS_3"/>
    <property type="match status" value="4"/>
</dbReference>
<evidence type="ECO:0000259" key="8">
    <source>
        <dbReference type="PROSITE" id="PS50113"/>
    </source>
</evidence>
<dbReference type="SUPFAM" id="SSF55785">
    <property type="entry name" value="PYP-like sensor domain (PAS domain)"/>
    <property type="match status" value="4"/>
</dbReference>
<dbReference type="PROSITE" id="PS50113">
    <property type="entry name" value="PAC"/>
    <property type="match status" value="4"/>
</dbReference>
<evidence type="ECO:0000259" key="9">
    <source>
        <dbReference type="PROSITE" id="PS50887"/>
    </source>
</evidence>
<feature type="domain" description="PAC" evidence="8">
    <location>
        <begin position="343"/>
        <end position="395"/>
    </location>
</feature>
<feature type="domain" description="GGDEF" evidence="9">
    <location>
        <begin position="554"/>
        <end position="686"/>
    </location>
</feature>
<comment type="cofactor">
    <cofactor evidence="2">
        <name>Mg(2+)</name>
        <dbReference type="ChEBI" id="CHEBI:18420"/>
    </cofactor>
</comment>
<evidence type="ECO:0000313" key="10">
    <source>
        <dbReference type="EMBL" id="PTB90334.1"/>
    </source>
</evidence>
<feature type="domain" description="PAS" evidence="7">
    <location>
        <begin position="140"/>
        <end position="215"/>
    </location>
</feature>
<accession>A0A6N4DF18</accession>
<evidence type="ECO:0000256" key="5">
    <source>
        <dbReference type="ARBA" id="ARBA00022679"/>
    </source>
</evidence>
<dbReference type="SMART" id="SM00267">
    <property type="entry name" value="GGDEF"/>
    <property type="match status" value="1"/>
</dbReference>
<feature type="domain" description="PAS" evidence="7">
    <location>
        <begin position="9"/>
        <end position="82"/>
    </location>
</feature>
<dbReference type="InterPro" id="IPR000700">
    <property type="entry name" value="PAS-assoc_C"/>
</dbReference>
<dbReference type="PANTHER" id="PTHR43304:SF1">
    <property type="entry name" value="PAC DOMAIN-CONTAINING PROTEIN"/>
    <property type="match status" value="1"/>
</dbReference>
<reference evidence="10 11" key="1">
    <citation type="submission" date="2018-03" db="EMBL/GenBank/DDBJ databases">
        <title>Cross-interface Injection: A General Nanoliter Liquid Handling Method Applied to Single Cells Genome Amplification Automated Nanoliter Liquid Handling Applied to Single Cell Multiple Displacement Amplification.</title>
        <authorList>
            <person name="Yun J."/>
            <person name="Xu P."/>
            <person name="Xu J."/>
            <person name="Dai X."/>
            <person name="Wang Y."/>
            <person name="Zheng X."/>
            <person name="Cao C."/>
            <person name="Yi Q."/>
            <person name="Zhu Y."/>
            <person name="Wang L."/>
            <person name="Dong Z."/>
            <person name="Huang Y."/>
            <person name="Huang L."/>
            <person name="Du W."/>
        </authorList>
    </citation>
    <scope>NUCLEOTIDE SEQUENCE [LARGE SCALE GENOMIC DNA]</scope>
    <source>
        <strain evidence="10 11">A9-4</strain>
    </source>
</reference>
<dbReference type="InterPro" id="IPR013655">
    <property type="entry name" value="PAS_fold_3"/>
</dbReference>
<dbReference type="PROSITE" id="PS50887">
    <property type="entry name" value="GGDEF"/>
    <property type="match status" value="1"/>
</dbReference>
<dbReference type="AlphaFoldDB" id="A0A6N4DF18"/>
<proteinExistence type="predicted"/>
<comment type="catalytic activity">
    <reaction evidence="1">
        <text>ATP + protein L-histidine = ADP + protein N-phospho-L-histidine.</text>
        <dbReference type="EC" id="2.7.13.3"/>
    </reaction>
</comment>
<evidence type="ECO:0000313" key="11">
    <source>
        <dbReference type="Proteomes" id="UP000241514"/>
    </source>
</evidence>
<feature type="domain" description="PAC" evidence="8">
    <location>
        <begin position="86"/>
        <end position="139"/>
    </location>
</feature>
<dbReference type="InterPro" id="IPR000014">
    <property type="entry name" value="PAS"/>
</dbReference>
<dbReference type="GO" id="GO:0004673">
    <property type="term" value="F:protein histidine kinase activity"/>
    <property type="evidence" value="ECO:0007669"/>
    <property type="project" value="UniProtKB-EC"/>
</dbReference>
<organism evidence="10 11">
    <name type="scientific">Pseudidiomarina aestuarii</name>
    <dbReference type="NCBI Taxonomy" id="624146"/>
    <lineage>
        <taxon>Bacteria</taxon>
        <taxon>Pseudomonadati</taxon>
        <taxon>Pseudomonadota</taxon>
        <taxon>Gammaproteobacteria</taxon>
        <taxon>Alteromonadales</taxon>
        <taxon>Idiomarinaceae</taxon>
        <taxon>Pseudidiomarina</taxon>
    </lineage>
</organism>
<dbReference type="PROSITE" id="PS50112">
    <property type="entry name" value="PAS"/>
    <property type="match status" value="3"/>
</dbReference>
<feature type="domain" description="PAC" evidence="8">
    <location>
        <begin position="220"/>
        <end position="272"/>
    </location>
</feature>
<dbReference type="EMBL" id="PYVG01000001">
    <property type="protein sequence ID" value="PTB90334.1"/>
    <property type="molecule type" value="Genomic_DNA"/>
</dbReference>
<feature type="domain" description="PAC" evidence="8">
    <location>
        <begin position="470"/>
        <end position="521"/>
    </location>
</feature>
<dbReference type="SMART" id="SM00091">
    <property type="entry name" value="PAS"/>
    <property type="match status" value="4"/>
</dbReference>
<keyword evidence="5" id="KW-0808">Transferase</keyword>
<dbReference type="NCBIfam" id="TIGR00254">
    <property type="entry name" value="GGDEF"/>
    <property type="match status" value="1"/>
</dbReference>
<evidence type="ECO:0000256" key="3">
    <source>
        <dbReference type="ARBA" id="ARBA00012438"/>
    </source>
</evidence>
<evidence type="ECO:0000256" key="1">
    <source>
        <dbReference type="ARBA" id="ARBA00000085"/>
    </source>
</evidence>
<dbReference type="InterPro" id="IPR001610">
    <property type="entry name" value="PAC"/>
</dbReference>
<evidence type="ECO:0000256" key="4">
    <source>
        <dbReference type="ARBA" id="ARBA00022553"/>
    </source>
</evidence>
<dbReference type="CDD" id="cd00130">
    <property type="entry name" value="PAS"/>
    <property type="match status" value="4"/>
</dbReference>
<evidence type="ECO:0000256" key="2">
    <source>
        <dbReference type="ARBA" id="ARBA00001946"/>
    </source>
</evidence>
<evidence type="ECO:0000256" key="6">
    <source>
        <dbReference type="ARBA" id="ARBA00022777"/>
    </source>
</evidence>
<comment type="caution">
    <text evidence="10">The sequence shown here is derived from an EMBL/GenBank/DDBJ whole genome shotgun (WGS) entry which is preliminary data.</text>
</comment>
<name>A0A6N4DF18_9GAMM</name>
<dbReference type="Gene3D" id="2.10.70.100">
    <property type="match status" value="1"/>
</dbReference>
<evidence type="ECO:0000259" key="7">
    <source>
        <dbReference type="PROSITE" id="PS50112"/>
    </source>
</evidence>
<protein>
    <recommendedName>
        <fullName evidence="3">histidine kinase</fullName>
        <ecNumber evidence="3">2.7.13.3</ecNumber>
    </recommendedName>
</protein>
<dbReference type="FunFam" id="3.30.70.270:FF:000001">
    <property type="entry name" value="Diguanylate cyclase domain protein"/>
    <property type="match status" value="1"/>
</dbReference>
<dbReference type="Pfam" id="PF00990">
    <property type="entry name" value="GGDEF"/>
    <property type="match status" value="1"/>
</dbReference>
<dbReference type="CDD" id="cd01949">
    <property type="entry name" value="GGDEF"/>
    <property type="match status" value="1"/>
</dbReference>
<keyword evidence="4" id="KW-0597">Phosphoprotein</keyword>
<dbReference type="InterPro" id="IPR029787">
    <property type="entry name" value="Nucleotide_cyclase"/>
</dbReference>
<dbReference type="InterPro" id="IPR052162">
    <property type="entry name" value="Sensor_kinase/Photoreceptor"/>
</dbReference>
<dbReference type="SUPFAM" id="SSF55073">
    <property type="entry name" value="Nucleotide cyclase"/>
    <property type="match status" value="1"/>
</dbReference>
<dbReference type="InterPro" id="IPR043128">
    <property type="entry name" value="Rev_trsase/Diguanyl_cyclase"/>
</dbReference>
<dbReference type="SMART" id="SM00086">
    <property type="entry name" value="PAC"/>
    <property type="match status" value="4"/>
</dbReference>
<dbReference type="PANTHER" id="PTHR43304">
    <property type="entry name" value="PHYTOCHROME-LIKE PROTEIN CPH1"/>
    <property type="match status" value="1"/>
</dbReference>
<dbReference type="Gene3D" id="3.30.70.270">
    <property type="match status" value="1"/>
</dbReference>
<dbReference type="InterPro" id="IPR035965">
    <property type="entry name" value="PAS-like_dom_sf"/>
</dbReference>
<keyword evidence="6" id="KW-0418">Kinase</keyword>
<dbReference type="Proteomes" id="UP000241514">
    <property type="component" value="Unassembled WGS sequence"/>
</dbReference>
<dbReference type="InterPro" id="IPR000160">
    <property type="entry name" value="GGDEF_dom"/>
</dbReference>
<gene>
    <name evidence="10" type="ORF">C9928_00070</name>
</gene>
<dbReference type="EC" id="2.7.13.3" evidence="3"/>